<feature type="region of interest" description="Disordered" evidence="18">
    <location>
        <begin position="394"/>
        <end position="431"/>
    </location>
</feature>
<keyword evidence="12" id="KW-0094">Blood coagulation</keyword>
<feature type="region of interest" description="Disordered" evidence="18">
    <location>
        <begin position="771"/>
        <end position="797"/>
    </location>
</feature>
<evidence type="ECO:0000256" key="4">
    <source>
        <dbReference type="ARBA" id="ARBA00015267"/>
    </source>
</evidence>
<reference evidence="20" key="1">
    <citation type="submission" date="2023-08" db="EMBL/GenBank/DDBJ databases">
        <authorList>
            <person name="Alioto T."/>
            <person name="Alioto T."/>
            <person name="Gomez Garrido J."/>
        </authorList>
    </citation>
    <scope>NUCLEOTIDE SEQUENCE</scope>
</reference>
<comment type="subunit">
    <text evidence="3">Forms protease inhibiting heterodimer with TMPRSS7.</text>
</comment>
<keyword evidence="6" id="KW-0597">Phosphoprotein</keyword>
<feature type="region of interest" description="Disordered" evidence="18">
    <location>
        <begin position="1167"/>
        <end position="1195"/>
    </location>
</feature>
<feature type="domain" description="Serpin" evidence="19">
    <location>
        <begin position="1209"/>
        <end position="1579"/>
    </location>
</feature>
<evidence type="ECO:0000256" key="14">
    <source>
        <dbReference type="ARBA" id="ARBA00023180"/>
    </source>
</evidence>
<feature type="region of interest" description="Disordered" evidence="18">
    <location>
        <begin position="514"/>
        <end position="677"/>
    </location>
</feature>
<evidence type="ECO:0000259" key="19">
    <source>
        <dbReference type="SMART" id="SM00093"/>
    </source>
</evidence>
<keyword evidence="5" id="KW-0964">Secreted</keyword>
<name>A0AAV1FFS3_XYRNO</name>
<feature type="compositionally biased region" description="Low complexity" evidence="18">
    <location>
        <begin position="652"/>
        <end position="661"/>
    </location>
</feature>
<evidence type="ECO:0000256" key="13">
    <source>
        <dbReference type="ARBA" id="ARBA00023157"/>
    </source>
</evidence>
<evidence type="ECO:0000256" key="5">
    <source>
        <dbReference type="ARBA" id="ARBA00022525"/>
    </source>
</evidence>
<dbReference type="InterPro" id="IPR036186">
    <property type="entry name" value="Serpin_sf"/>
</dbReference>
<sequence length="1582" mass="173194">MSCPVNLQTLPSGVFESVFTPENIRGRAQMNSFTPLSFPKSRSALWDGSPTGETLSLQLCAHRKPRLVLMEKALRLAQRHARQSNKPRLLCFFLGSVSVDADEEGVTLTLDRFDPGRDQAGSSGRVPSALLPGDVLVPCLFSSQNETSDSVVQSEAELHQTFKALQQCVSSSRHPLDLSQLIKVRGHVVCSHQSDAAVFSLSWSSVSPSVAVVVQPVRSVPVIPTALLRSLTSINRPLPHAANRQRGFLTMDQTRKLLLLLESDPKVSTLPLVGLWLSGVTHIYNPQVWAWCLRFLFSSSLQDRVFSESSCFLLVLFGSTHRAPQFFQCRGSGSGLQLDYQLLTTSQSVTLYQQAVCAEGQTLRCDLGSEDLSRQTQVFRDALRSFNRVVPPAAGLSISDQDSGVEDEDLSPRPSPSPHPPAQQSRRVQPSVPELSLLVDGSFSNHNVWQDPNSAHRPPPPAPADRKSGPPTGNASSTSAAPPPPHLHSTPNSNLQQPCTCCASHTYNCTSIYSSSPGRHPAAPPLPHHRNSAPPCSYQKTTPPSSKPHPAPPPSSSKHHHTPPTAPPLHRQTPPPPPHVLDSAASPTPAVFPHHHHTPPPSHHHTPPPLTKPRLSSPPSSRPQTSSPSNNLPATPSSPQGAPPPSHHHTPPHFSSNSSPAHHSHTPPPPPPPSLPAPPSCPYSLPSVNLAPLPWLPPPSCVNQCCNQVGGVTPPDTYQLLLHQDRQLRLLQAQVQMLLEAQGKLQTSGPQSDAQTRRSTASIAVGTGASLFWGIPEQPPPHEEVQTSPASSPAPPLVSTAVQHAEMSMVSHVGEASDDGYKDQEVAVNSLSGLQSPVLGESASMFSPADDQQDFYQNLMTQLTSRLQESDSKEEEEEEEEEETSRRRSLPAAPDSSHSSFSSSSRRKQQGRGGDPVVSATLRQLHQLGVDVDEEDLTESERRKHRTVESSSTLAAINPAAVLSRLSVSEPTASSLFPGGSVDLSLEANAIALRYLSDSQLSRLSLGGHTPLPGPASSSCDSLLSPSNMSLATRKYMRRYGLIEEEDGEDEEEQEIDVREESTRPPLSEALNVKLLPQSQLIRDLKPKMQLLAGGGGRAHRDDKENCENRRPSLLALRIGPSESARLHLLRMRAADWLLVLASLLLVSVAVGTDICSAKPRDLPLEPRCIYRSPDPDNPEEPTEEPEPIPESTNPRVWELSKANGRFALSLFKQLALSKAADSNIFMSPISISTAFAMTKLGACDTTLQQIMEVFKFDTIKEKTSDQVHFFFAKLNCRLYRKKDETTELVSANRLFGDKSLIFNETYQNISETVYGAKLMPLNFKENPEKARLTINEWIANKTADRIQDTLKPGVLDSNTILVLVNTIYFKGQWKNQFEKELVYAADFHVSEGSTCLINMMYQETKFRYAYYPDDQVQLLEMPYQGDDITMVIILPSRGTPLSQVEQSLDLKKLTGWMNEMKETTVSVHIPRFRVEDSFSLKEKLQEMGLTDLFSSDKASLPGMLEEDGEGLHISDAFHKAFLEVNEEGSEAAAATAVVAIGRSLNLNREMFVADRPFLLLIRESTINALLFTGRVANPCSQ</sequence>
<dbReference type="InterPro" id="IPR023795">
    <property type="entry name" value="Serpin_CS"/>
</dbReference>
<dbReference type="Pfam" id="PF15253">
    <property type="entry name" value="STIL_N"/>
    <property type="match status" value="1"/>
</dbReference>
<comment type="function">
    <text evidence="15">Most important serine protease inhibitor in plasma that regulates the blood coagulation cascade. AT-III inhibits thrombin, matriptase-3/TMPRSS7, as well as factors IXa, Xa and XIa. Its inhibitory activity is greatly enhanced in the presence of heparin.</text>
</comment>
<dbReference type="Gene3D" id="3.30.497.10">
    <property type="entry name" value="Antithrombin, subunit I, domain 2"/>
    <property type="match status" value="1"/>
</dbReference>
<feature type="compositionally biased region" description="Low complexity" evidence="18">
    <location>
        <begin position="787"/>
        <end position="797"/>
    </location>
</feature>
<dbReference type="Pfam" id="PF00079">
    <property type="entry name" value="Serpin"/>
    <property type="match status" value="1"/>
</dbReference>
<dbReference type="PROSITE" id="PS00284">
    <property type="entry name" value="SERPIN"/>
    <property type="match status" value="1"/>
</dbReference>
<keyword evidence="11" id="KW-0722">Serine protease inhibitor</keyword>
<feature type="compositionally biased region" description="Acidic residues" evidence="18">
    <location>
        <begin position="872"/>
        <end position="883"/>
    </location>
</feature>
<evidence type="ECO:0000256" key="12">
    <source>
        <dbReference type="ARBA" id="ARBA00023084"/>
    </source>
</evidence>
<evidence type="ECO:0000256" key="16">
    <source>
        <dbReference type="ARBA" id="ARBA00033153"/>
    </source>
</evidence>
<evidence type="ECO:0000256" key="2">
    <source>
        <dbReference type="ARBA" id="ARBA00009500"/>
    </source>
</evidence>
<protein>
    <recommendedName>
        <fullName evidence="4">Antithrombin-III</fullName>
    </recommendedName>
    <alternativeName>
        <fullName evidence="16">Serpin C1</fullName>
    </alternativeName>
</protein>
<dbReference type="GO" id="GO:0007052">
    <property type="term" value="P:mitotic spindle organization"/>
    <property type="evidence" value="ECO:0007669"/>
    <property type="project" value="TreeGrafter"/>
</dbReference>
<feature type="region of interest" description="Disordered" evidence="18">
    <location>
        <begin position="1045"/>
        <end position="1064"/>
    </location>
</feature>
<evidence type="ECO:0000256" key="3">
    <source>
        <dbReference type="ARBA" id="ARBA00011096"/>
    </source>
</evidence>
<dbReference type="GO" id="GO:0005576">
    <property type="term" value="C:extracellular region"/>
    <property type="evidence" value="ECO:0007669"/>
    <property type="project" value="UniProtKB-SubCell"/>
</dbReference>
<dbReference type="InterPro" id="IPR042178">
    <property type="entry name" value="Serpin_sf_1"/>
</dbReference>
<dbReference type="Pfam" id="PF25775">
    <property type="entry name" value="CC_STIL"/>
    <property type="match status" value="1"/>
</dbReference>
<evidence type="ECO:0000256" key="18">
    <source>
        <dbReference type="SAM" id="MobiDB-lite"/>
    </source>
</evidence>
<proteinExistence type="inferred from homology"/>
<dbReference type="PANTHER" id="PTHR15128:SF0">
    <property type="entry name" value="SCL-INTERRUPTING LOCUS PROTEIN"/>
    <property type="match status" value="1"/>
</dbReference>
<feature type="region of interest" description="Disordered" evidence="18">
    <location>
        <begin position="444"/>
        <end position="495"/>
    </location>
</feature>
<comment type="subcellular location">
    <subcellularLocation>
        <location evidence="1">Secreted</location>
        <location evidence="1">Extracellular space</location>
    </subcellularLocation>
</comment>
<feature type="compositionally biased region" description="Low complexity" evidence="18">
    <location>
        <begin position="612"/>
        <end position="629"/>
    </location>
</feature>
<accession>A0AAV1FFS3</accession>
<dbReference type="InterPro" id="IPR026123">
    <property type="entry name" value="STIL"/>
</dbReference>
<dbReference type="GO" id="GO:0005815">
    <property type="term" value="C:microtubule organizing center"/>
    <property type="evidence" value="ECO:0007669"/>
    <property type="project" value="TreeGrafter"/>
</dbReference>
<dbReference type="Gene3D" id="2.30.39.10">
    <property type="entry name" value="Alpha-1-antitrypsin, domain 1"/>
    <property type="match status" value="1"/>
</dbReference>
<dbReference type="GO" id="GO:0031023">
    <property type="term" value="P:microtubule organizing center organization"/>
    <property type="evidence" value="ECO:0007669"/>
    <property type="project" value="TreeGrafter"/>
</dbReference>
<dbReference type="InterPro" id="IPR057731">
    <property type="entry name" value="STIL_N"/>
</dbReference>
<keyword evidence="7" id="KW-0358">Heparin-binding</keyword>
<evidence type="ECO:0000256" key="1">
    <source>
        <dbReference type="ARBA" id="ARBA00004239"/>
    </source>
</evidence>
<dbReference type="InterPro" id="IPR058559">
    <property type="entry name" value="PRM_STIL"/>
</dbReference>
<dbReference type="Proteomes" id="UP001178508">
    <property type="component" value="Chromosome 7"/>
</dbReference>
<feature type="compositionally biased region" description="Acidic residues" evidence="18">
    <location>
        <begin position="1045"/>
        <end position="1055"/>
    </location>
</feature>
<evidence type="ECO:0000313" key="21">
    <source>
        <dbReference type="Proteomes" id="UP001178508"/>
    </source>
</evidence>
<evidence type="ECO:0000256" key="11">
    <source>
        <dbReference type="ARBA" id="ARBA00022900"/>
    </source>
</evidence>
<keyword evidence="10" id="KW-0732">Signal</keyword>
<dbReference type="FunFam" id="3.30.497.10:FF:000008">
    <property type="entry name" value="antithrombin-III isoform X1"/>
    <property type="match status" value="1"/>
</dbReference>
<evidence type="ECO:0000256" key="15">
    <source>
        <dbReference type="ARBA" id="ARBA00025088"/>
    </source>
</evidence>
<dbReference type="GO" id="GO:0007224">
    <property type="term" value="P:smoothened signaling pathway"/>
    <property type="evidence" value="ECO:0007669"/>
    <property type="project" value="TreeGrafter"/>
</dbReference>
<evidence type="ECO:0000256" key="8">
    <source>
        <dbReference type="ARBA" id="ARBA00022690"/>
    </source>
</evidence>
<dbReference type="Pfam" id="PF26399">
    <property type="entry name" value="PRM_STIL"/>
    <property type="match status" value="1"/>
</dbReference>
<feature type="compositionally biased region" description="Basic residues" evidence="18">
    <location>
        <begin position="593"/>
        <end position="606"/>
    </location>
</feature>
<keyword evidence="13" id="KW-1015">Disulfide bond</keyword>
<keyword evidence="8" id="KW-0646">Protease inhibitor</keyword>
<keyword evidence="9" id="KW-0356">Hemostasis</keyword>
<dbReference type="InterPro" id="IPR042185">
    <property type="entry name" value="Serpin_sf_2"/>
</dbReference>
<evidence type="ECO:0000256" key="7">
    <source>
        <dbReference type="ARBA" id="ARBA00022674"/>
    </source>
</evidence>
<evidence type="ECO:0000313" key="20">
    <source>
        <dbReference type="EMBL" id="CAJ1059544.1"/>
    </source>
</evidence>
<dbReference type="SUPFAM" id="SSF56574">
    <property type="entry name" value="Serpins"/>
    <property type="match status" value="1"/>
</dbReference>
<evidence type="ECO:0000256" key="17">
    <source>
        <dbReference type="RuleBase" id="RU000411"/>
    </source>
</evidence>
<feature type="compositionally biased region" description="Pro residues" evidence="18">
    <location>
        <begin position="545"/>
        <end position="555"/>
    </location>
</feature>
<dbReference type="GO" id="GO:0008201">
    <property type="term" value="F:heparin binding"/>
    <property type="evidence" value="ECO:0007669"/>
    <property type="project" value="UniProtKB-KW"/>
</dbReference>
<evidence type="ECO:0000256" key="6">
    <source>
        <dbReference type="ARBA" id="ARBA00022553"/>
    </source>
</evidence>
<comment type="similarity">
    <text evidence="2 17">Belongs to the serpin family.</text>
</comment>
<evidence type="ECO:0000256" key="10">
    <source>
        <dbReference type="ARBA" id="ARBA00022729"/>
    </source>
</evidence>
<dbReference type="PANTHER" id="PTHR15128">
    <property type="entry name" value="TAL1 SCL INTERRUPTING LOCUS"/>
    <property type="match status" value="1"/>
</dbReference>
<dbReference type="InterPro" id="IPR057655">
    <property type="entry name" value="STIL_CC"/>
</dbReference>
<organism evidence="20 21">
    <name type="scientific">Xyrichtys novacula</name>
    <name type="common">Pearly razorfish</name>
    <name type="synonym">Hemipteronotus novacula</name>
    <dbReference type="NCBI Taxonomy" id="13765"/>
    <lineage>
        <taxon>Eukaryota</taxon>
        <taxon>Metazoa</taxon>
        <taxon>Chordata</taxon>
        <taxon>Craniata</taxon>
        <taxon>Vertebrata</taxon>
        <taxon>Euteleostomi</taxon>
        <taxon>Actinopterygii</taxon>
        <taxon>Neopterygii</taxon>
        <taxon>Teleostei</taxon>
        <taxon>Neoteleostei</taxon>
        <taxon>Acanthomorphata</taxon>
        <taxon>Eupercaria</taxon>
        <taxon>Labriformes</taxon>
        <taxon>Labridae</taxon>
        <taxon>Xyrichtys</taxon>
    </lineage>
</organism>
<feature type="region of interest" description="Disordered" evidence="18">
    <location>
        <begin position="866"/>
        <end position="916"/>
    </location>
</feature>
<keyword evidence="21" id="KW-1185">Reference proteome</keyword>
<feature type="compositionally biased region" description="Polar residues" evidence="18">
    <location>
        <begin position="630"/>
        <end position="640"/>
    </location>
</feature>
<dbReference type="GO" id="GO:0007596">
    <property type="term" value="P:blood coagulation"/>
    <property type="evidence" value="ECO:0007669"/>
    <property type="project" value="UniProtKB-KW"/>
</dbReference>
<feature type="compositionally biased region" description="Pro residues" evidence="18">
    <location>
        <begin position="666"/>
        <end position="677"/>
    </location>
</feature>
<keyword evidence="14" id="KW-0325">Glycoprotein</keyword>
<dbReference type="EMBL" id="OY660870">
    <property type="protein sequence ID" value="CAJ1059544.1"/>
    <property type="molecule type" value="Genomic_DNA"/>
</dbReference>
<evidence type="ECO:0000256" key="9">
    <source>
        <dbReference type="ARBA" id="ARBA00022696"/>
    </source>
</evidence>
<dbReference type="GO" id="GO:0071539">
    <property type="term" value="P:protein localization to centrosome"/>
    <property type="evidence" value="ECO:0007669"/>
    <property type="project" value="TreeGrafter"/>
</dbReference>
<feature type="compositionally biased region" description="Acidic residues" evidence="18">
    <location>
        <begin position="1177"/>
        <end position="1188"/>
    </location>
</feature>
<gene>
    <name evidence="20" type="ORF">XNOV1_A009836</name>
</gene>
<dbReference type="InterPro" id="IPR023796">
    <property type="entry name" value="Serpin_dom"/>
</dbReference>
<dbReference type="SMART" id="SM00093">
    <property type="entry name" value="SERPIN"/>
    <property type="match status" value="1"/>
</dbReference>
<feature type="compositionally biased region" description="Low complexity" evidence="18">
    <location>
        <begin position="469"/>
        <end position="480"/>
    </location>
</feature>
<dbReference type="GO" id="GO:0004867">
    <property type="term" value="F:serine-type endopeptidase inhibitor activity"/>
    <property type="evidence" value="ECO:0007669"/>
    <property type="project" value="UniProtKB-KW"/>
</dbReference>
<feature type="region of interest" description="Disordered" evidence="18">
    <location>
        <begin position="929"/>
        <end position="951"/>
    </location>
</feature>